<feature type="transmembrane region" description="Helical" evidence="8">
    <location>
        <begin position="222"/>
        <end position="240"/>
    </location>
</feature>
<dbReference type="InterPro" id="IPR036259">
    <property type="entry name" value="MFS_trans_sf"/>
</dbReference>
<comment type="similarity">
    <text evidence="2">Belongs to the major facilitator superfamily.</text>
</comment>
<organism evidence="10 11">
    <name type="scientific">Micromonospora deserti</name>
    <dbReference type="NCBI Taxonomy" id="2070366"/>
    <lineage>
        <taxon>Bacteria</taxon>
        <taxon>Bacillati</taxon>
        <taxon>Actinomycetota</taxon>
        <taxon>Actinomycetes</taxon>
        <taxon>Micromonosporales</taxon>
        <taxon>Micromonosporaceae</taxon>
        <taxon>Micromonospora</taxon>
    </lineage>
</organism>
<feature type="transmembrane region" description="Helical" evidence="8">
    <location>
        <begin position="143"/>
        <end position="165"/>
    </location>
</feature>
<reference evidence="10 11" key="1">
    <citation type="submission" date="2018-01" db="EMBL/GenBank/DDBJ databases">
        <title>Draft genome sequence of Salinispora sp. 13K206.</title>
        <authorList>
            <person name="Sahin N."/>
            <person name="Saygin H."/>
            <person name="Ay H."/>
        </authorList>
    </citation>
    <scope>NUCLEOTIDE SEQUENCE [LARGE SCALE GENOMIC DNA]</scope>
    <source>
        <strain evidence="10 11">13K206</strain>
    </source>
</reference>
<keyword evidence="3" id="KW-0813">Transport</keyword>
<feature type="transmembrane region" description="Helical" evidence="8">
    <location>
        <begin position="287"/>
        <end position="304"/>
    </location>
</feature>
<evidence type="ECO:0000256" key="1">
    <source>
        <dbReference type="ARBA" id="ARBA00004651"/>
    </source>
</evidence>
<keyword evidence="7 8" id="KW-0472">Membrane</keyword>
<feature type="transmembrane region" description="Helical" evidence="8">
    <location>
        <begin position="310"/>
        <end position="334"/>
    </location>
</feature>
<keyword evidence="6 8" id="KW-1133">Transmembrane helix</keyword>
<feature type="domain" description="Major facilitator superfamily (MFS) profile" evidence="9">
    <location>
        <begin position="19"/>
        <end position="398"/>
    </location>
</feature>
<feature type="transmembrane region" description="Helical" evidence="8">
    <location>
        <begin position="346"/>
        <end position="366"/>
    </location>
</feature>
<evidence type="ECO:0000256" key="8">
    <source>
        <dbReference type="SAM" id="Phobius"/>
    </source>
</evidence>
<feature type="transmembrane region" description="Helical" evidence="8">
    <location>
        <begin position="372"/>
        <end position="389"/>
    </location>
</feature>
<feature type="transmembrane region" description="Helical" evidence="8">
    <location>
        <begin position="252"/>
        <end position="275"/>
    </location>
</feature>
<evidence type="ECO:0000313" key="10">
    <source>
        <dbReference type="EMBL" id="PZF97023.1"/>
    </source>
</evidence>
<feature type="transmembrane region" description="Helical" evidence="8">
    <location>
        <begin position="20"/>
        <end position="39"/>
    </location>
</feature>
<feature type="transmembrane region" description="Helical" evidence="8">
    <location>
        <begin position="87"/>
        <end position="106"/>
    </location>
</feature>
<evidence type="ECO:0000256" key="6">
    <source>
        <dbReference type="ARBA" id="ARBA00022989"/>
    </source>
</evidence>
<dbReference type="AlphaFoldDB" id="A0A2W2DW17"/>
<dbReference type="Proteomes" id="UP000248749">
    <property type="component" value="Unassembled WGS sequence"/>
</dbReference>
<gene>
    <name evidence="10" type="ORF">C1I99_16455</name>
</gene>
<dbReference type="OrthoDB" id="63984at2"/>
<comment type="subcellular location">
    <subcellularLocation>
        <location evidence="1">Cell membrane</location>
        <topology evidence="1">Multi-pass membrane protein</topology>
    </subcellularLocation>
</comment>
<feature type="transmembrane region" description="Helical" evidence="8">
    <location>
        <begin position="177"/>
        <end position="201"/>
    </location>
</feature>
<evidence type="ECO:0000256" key="2">
    <source>
        <dbReference type="ARBA" id="ARBA00008335"/>
    </source>
</evidence>
<dbReference type="Pfam" id="PF07690">
    <property type="entry name" value="MFS_1"/>
    <property type="match status" value="1"/>
</dbReference>
<sequence length="410" mass="41723">MTAILAHDTDQRLRRGDAGLTRVMVAMFAGGAAIFALLYGPQAVLPQLSSTFHVTPAGAGLAMSVTAAALAVAVIPASVLSQRWGRARVLVASVSLAALLGVLLPLSPTYGVLLGIRTLQGFAVAGMPAVAMAYLADEIHPSALVGAVGTFVAGNGVGGVAGRMLASAGASLSGWRFGLAAVGALSVAGAIVFALLVARLPNRPATPIARGALRRHLADPRLLRLYLTGFVLMGGFSTIYNYLTYRLVRPPFALAPAAAGLVFLAYVAGTAAAAVAGRLADRHGAPVVLRGAVLLAMVAAVTTLPNELPAVLTGLVLVTVGFFAAHVAASGWVARVADTARAQAAGMYLFAYYAGSSLGGWIGGLVFERTGWPATVAYVVAMFALALALSHPTRSSSAPGESNVMTGRRT</sequence>
<evidence type="ECO:0000259" key="9">
    <source>
        <dbReference type="PROSITE" id="PS50850"/>
    </source>
</evidence>
<evidence type="ECO:0000256" key="3">
    <source>
        <dbReference type="ARBA" id="ARBA00022448"/>
    </source>
</evidence>
<dbReference type="RefSeq" id="WP_111135104.1">
    <property type="nucleotide sequence ID" value="NZ_POUB01000106.1"/>
</dbReference>
<dbReference type="SUPFAM" id="SSF103473">
    <property type="entry name" value="MFS general substrate transporter"/>
    <property type="match status" value="1"/>
</dbReference>
<keyword evidence="5 8" id="KW-0812">Transmembrane</keyword>
<dbReference type="InterPro" id="IPR020846">
    <property type="entry name" value="MFS_dom"/>
</dbReference>
<feature type="transmembrane region" description="Helical" evidence="8">
    <location>
        <begin position="118"/>
        <end position="136"/>
    </location>
</feature>
<dbReference type="PANTHER" id="PTHR43271:SF1">
    <property type="entry name" value="INNER MEMBRANE TRANSPORT PROTEIN YNFM"/>
    <property type="match status" value="1"/>
</dbReference>
<protein>
    <submittedName>
        <fullName evidence="10">MFS transporter</fullName>
    </submittedName>
</protein>
<dbReference type="PANTHER" id="PTHR43271">
    <property type="entry name" value="BLL2771 PROTEIN"/>
    <property type="match status" value="1"/>
</dbReference>
<evidence type="ECO:0000256" key="4">
    <source>
        <dbReference type="ARBA" id="ARBA00022475"/>
    </source>
</evidence>
<proteinExistence type="inferred from homology"/>
<dbReference type="EMBL" id="POUB01000106">
    <property type="protein sequence ID" value="PZF97023.1"/>
    <property type="molecule type" value="Genomic_DNA"/>
</dbReference>
<dbReference type="Gene3D" id="1.20.1250.20">
    <property type="entry name" value="MFS general substrate transporter like domains"/>
    <property type="match status" value="1"/>
</dbReference>
<name>A0A2W2DW17_9ACTN</name>
<dbReference type="GO" id="GO:0005886">
    <property type="term" value="C:plasma membrane"/>
    <property type="evidence" value="ECO:0007669"/>
    <property type="project" value="UniProtKB-SubCell"/>
</dbReference>
<feature type="transmembrane region" description="Helical" evidence="8">
    <location>
        <begin position="59"/>
        <end position="80"/>
    </location>
</feature>
<keyword evidence="11" id="KW-1185">Reference proteome</keyword>
<dbReference type="InterPro" id="IPR011701">
    <property type="entry name" value="MFS"/>
</dbReference>
<dbReference type="GO" id="GO:0022857">
    <property type="term" value="F:transmembrane transporter activity"/>
    <property type="evidence" value="ECO:0007669"/>
    <property type="project" value="InterPro"/>
</dbReference>
<evidence type="ECO:0000313" key="11">
    <source>
        <dbReference type="Proteomes" id="UP000248749"/>
    </source>
</evidence>
<evidence type="ECO:0000256" key="7">
    <source>
        <dbReference type="ARBA" id="ARBA00023136"/>
    </source>
</evidence>
<dbReference type="PROSITE" id="PS50850">
    <property type="entry name" value="MFS"/>
    <property type="match status" value="1"/>
</dbReference>
<comment type="caution">
    <text evidence="10">The sequence shown here is derived from an EMBL/GenBank/DDBJ whole genome shotgun (WGS) entry which is preliminary data.</text>
</comment>
<dbReference type="CDD" id="cd17324">
    <property type="entry name" value="MFS_NepI_like"/>
    <property type="match status" value="1"/>
</dbReference>
<accession>A0A2W2DW17</accession>
<evidence type="ECO:0000256" key="5">
    <source>
        <dbReference type="ARBA" id="ARBA00022692"/>
    </source>
</evidence>
<keyword evidence="4" id="KW-1003">Cell membrane</keyword>